<comment type="caution">
    <text evidence="1">The sequence shown here is derived from an EMBL/GenBank/DDBJ whole genome shotgun (WGS) entry which is preliminary data.</text>
</comment>
<dbReference type="EMBL" id="JAKEVY010000001">
    <property type="protein sequence ID" value="MCF1714046.1"/>
    <property type="molecule type" value="Genomic_DNA"/>
</dbReference>
<evidence type="ECO:0000313" key="2">
    <source>
        <dbReference type="Proteomes" id="UP001200145"/>
    </source>
</evidence>
<name>A0ABS9BEU9_9BACT</name>
<reference evidence="1 2" key="1">
    <citation type="submission" date="2022-01" db="EMBL/GenBank/DDBJ databases">
        <title>Flavihumibacter sp. nov., isolated from sediment of a river.</title>
        <authorList>
            <person name="Liu H."/>
        </authorList>
    </citation>
    <scope>NUCLEOTIDE SEQUENCE [LARGE SCALE GENOMIC DNA]</scope>
    <source>
        <strain evidence="1 2">RY-1</strain>
    </source>
</reference>
<dbReference type="Proteomes" id="UP001200145">
    <property type="component" value="Unassembled WGS sequence"/>
</dbReference>
<dbReference type="RefSeq" id="WP_234864573.1">
    <property type="nucleotide sequence ID" value="NZ_JAKEVY010000001.1"/>
</dbReference>
<proteinExistence type="predicted"/>
<evidence type="ECO:0000313" key="1">
    <source>
        <dbReference type="EMBL" id="MCF1714046.1"/>
    </source>
</evidence>
<gene>
    <name evidence="1" type="ORF">L0U88_05340</name>
</gene>
<accession>A0ABS9BEU9</accession>
<organism evidence="1 2">
    <name type="scientific">Flavihumibacter fluminis</name>
    <dbReference type="NCBI Taxonomy" id="2909236"/>
    <lineage>
        <taxon>Bacteria</taxon>
        <taxon>Pseudomonadati</taxon>
        <taxon>Bacteroidota</taxon>
        <taxon>Chitinophagia</taxon>
        <taxon>Chitinophagales</taxon>
        <taxon>Chitinophagaceae</taxon>
        <taxon>Flavihumibacter</taxon>
    </lineage>
</organism>
<protein>
    <submittedName>
        <fullName evidence="1">Uncharacterized protein</fullName>
    </submittedName>
</protein>
<sequence>MGEKERGRSLRGIGVGGVEKVFEKRFGGNEKTLLPLHPAAEIKRGSSWKKGGVREVTGDGYGTEKRVQKTLKKSLDGMRKTLYLCNPNGA</sequence>
<keyword evidence="2" id="KW-1185">Reference proteome</keyword>